<dbReference type="AlphaFoldDB" id="A0A8T0TRD2"/>
<evidence type="ECO:0000256" key="1">
    <source>
        <dbReference type="SAM" id="MobiDB-lite"/>
    </source>
</evidence>
<feature type="region of interest" description="Disordered" evidence="1">
    <location>
        <begin position="56"/>
        <end position="75"/>
    </location>
</feature>
<reference evidence="3" key="1">
    <citation type="submission" date="2020-05" db="EMBL/GenBank/DDBJ databases">
        <title>WGS assembly of Panicum virgatum.</title>
        <authorList>
            <person name="Lovell J.T."/>
            <person name="Jenkins J."/>
            <person name="Shu S."/>
            <person name="Juenger T.E."/>
            <person name="Schmutz J."/>
        </authorList>
    </citation>
    <scope>NUCLEOTIDE SEQUENCE</scope>
    <source>
        <strain evidence="3">AP13</strain>
    </source>
</reference>
<comment type="caution">
    <text evidence="3">The sequence shown here is derived from an EMBL/GenBank/DDBJ whole genome shotgun (WGS) entry which is preliminary data.</text>
</comment>
<protein>
    <submittedName>
        <fullName evidence="3">Uncharacterized protein</fullName>
    </submittedName>
</protein>
<dbReference type="PANTHER" id="PTHR35547">
    <property type="entry name" value="OS06G0249350 PROTEIN-RELATED"/>
    <property type="match status" value="1"/>
</dbReference>
<dbReference type="EMBL" id="CM029043">
    <property type="protein sequence ID" value="KAG2610449.1"/>
    <property type="molecule type" value="Genomic_DNA"/>
</dbReference>
<organism evidence="3 4">
    <name type="scientific">Panicum virgatum</name>
    <name type="common">Blackwell switchgrass</name>
    <dbReference type="NCBI Taxonomy" id="38727"/>
    <lineage>
        <taxon>Eukaryota</taxon>
        <taxon>Viridiplantae</taxon>
        <taxon>Streptophyta</taxon>
        <taxon>Embryophyta</taxon>
        <taxon>Tracheophyta</taxon>
        <taxon>Spermatophyta</taxon>
        <taxon>Magnoliopsida</taxon>
        <taxon>Liliopsida</taxon>
        <taxon>Poales</taxon>
        <taxon>Poaceae</taxon>
        <taxon>PACMAD clade</taxon>
        <taxon>Panicoideae</taxon>
        <taxon>Panicodae</taxon>
        <taxon>Paniceae</taxon>
        <taxon>Panicinae</taxon>
        <taxon>Panicum</taxon>
        <taxon>Panicum sect. Hiantes</taxon>
    </lineage>
</organism>
<accession>A0A8T0TRD2</accession>
<sequence length="75" mass="7644">MRSKLIVVVAVVAAAIMALLIASSSARPLMAGDSAGDAGEHTLQLLRRLYLQQLGAGPSCKTNSPNPGCRPPSSG</sequence>
<keyword evidence="2" id="KW-0732">Signal</keyword>
<proteinExistence type="predicted"/>
<evidence type="ECO:0000313" key="3">
    <source>
        <dbReference type="EMBL" id="KAG2610449.1"/>
    </source>
</evidence>
<dbReference type="PANTHER" id="PTHR35547:SF9">
    <property type="match status" value="1"/>
</dbReference>
<keyword evidence="4" id="KW-1185">Reference proteome</keyword>
<dbReference type="Proteomes" id="UP000823388">
    <property type="component" value="Chromosome 4K"/>
</dbReference>
<gene>
    <name evidence="3" type="ORF">PVAP13_4KG232800</name>
</gene>
<evidence type="ECO:0000313" key="4">
    <source>
        <dbReference type="Proteomes" id="UP000823388"/>
    </source>
</evidence>
<feature type="signal peptide" evidence="2">
    <location>
        <begin position="1"/>
        <end position="26"/>
    </location>
</feature>
<name>A0A8T0TRD2_PANVG</name>
<feature type="chain" id="PRO_5035715346" evidence="2">
    <location>
        <begin position="27"/>
        <end position="75"/>
    </location>
</feature>
<evidence type="ECO:0000256" key="2">
    <source>
        <dbReference type="SAM" id="SignalP"/>
    </source>
</evidence>